<dbReference type="AlphaFoldDB" id="A0A381VPX1"/>
<accession>A0A381VPX1</accession>
<proteinExistence type="predicted"/>
<dbReference type="EMBL" id="UINC01009424">
    <property type="protein sequence ID" value="SVA42274.1"/>
    <property type="molecule type" value="Genomic_DNA"/>
</dbReference>
<sequence length="44" mass="4844">MVIYLCSNEISFTTGSGFDLSGGPPRSKNTRMAVFTFKPSKELK</sequence>
<name>A0A381VPX1_9ZZZZ</name>
<organism evidence="1">
    <name type="scientific">marine metagenome</name>
    <dbReference type="NCBI Taxonomy" id="408172"/>
    <lineage>
        <taxon>unclassified sequences</taxon>
        <taxon>metagenomes</taxon>
        <taxon>ecological metagenomes</taxon>
    </lineage>
</organism>
<reference evidence="1" key="1">
    <citation type="submission" date="2018-05" db="EMBL/GenBank/DDBJ databases">
        <authorList>
            <person name="Lanie J.A."/>
            <person name="Ng W.-L."/>
            <person name="Kazmierczak K.M."/>
            <person name="Andrzejewski T.M."/>
            <person name="Davidsen T.M."/>
            <person name="Wayne K.J."/>
            <person name="Tettelin H."/>
            <person name="Glass J.I."/>
            <person name="Rusch D."/>
            <person name="Podicherti R."/>
            <person name="Tsui H.-C.T."/>
            <person name="Winkler M.E."/>
        </authorList>
    </citation>
    <scope>NUCLEOTIDE SEQUENCE</scope>
</reference>
<evidence type="ECO:0000313" key="1">
    <source>
        <dbReference type="EMBL" id="SVA42274.1"/>
    </source>
</evidence>
<protein>
    <submittedName>
        <fullName evidence="1">Uncharacterized protein</fullName>
    </submittedName>
</protein>
<gene>
    <name evidence="1" type="ORF">METZ01_LOCUS95128</name>
</gene>